<dbReference type="Gene3D" id="3.20.20.100">
    <property type="entry name" value="NADP-dependent oxidoreductase domain"/>
    <property type="match status" value="3"/>
</dbReference>
<dbReference type="AlphaFoldDB" id="A0A7R9E3S0"/>
<evidence type="ECO:0000313" key="3">
    <source>
        <dbReference type="EMBL" id="CAD7426849.1"/>
    </source>
</evidence>
<protein>
    <recommendedName>
        <fullName evidence="2">NADP-dependent oxidoreductase domain-containing protein</fullName>
    </recommendedName>
</protein>
<dbReference type="PROSITE" id="PS00063">
    <property type="entry name" value="ALDOKETO_REDUCTASE_3"/>
    <property type="match status" value="3"/>
</dbReference>
<keyword evidence="1" id="KW-0560">Oxidoreductase</keyword>
<dbReference type="GO" id="GO:0016616">
    <property type="term" value="F:oxidoreductase activity, acting on the CH-OH group of donors, NAD or NADP as acceptor"/>
    <property type="evidence" value="ECO:0007669"/>
    <property type="project" value="UniProtKB-ARBA"/>
</dbReference>
<sequence length="814" mass="91478">MATKQVDSVVFKNGYKMPIVGIGMFQKTDTASIESTINTALEVGYRHFDTAYFYNNEAEMGKAFKKLFDSGKFKREELFIVTKLPPTGNRASSVEKYIKLSLKALQLDYVDLYLIHNPVGNKEAEAKPDKLSIMELDMDTDLISLWKAMEQQVDAGRARSIGVSNFNADQVKRIVQAARIIPANNQVELHLYFQRKELAAFCKALDVTICAYAPLGSPAFPELPNVNPLQDPVVLKIAKNHNKTPAQILLRQIVQRGIVVIPKSSNPGRQKENFQATPEEIETSLDAALKAGYRHIDTAFAYKNEDAIGRVLKRWFDSGKIQRKDLFIVTKLPGTGNHAESVEKYIKLSLSALQLDYVDLYLIHSAVGKKDFDRSPAGSDHEAELDMNTDHVSVWKAMEAQVDAGRAKAIGLSNFNSRQIKRIWSSARIKPANLQVELNVYFQQRELTAFCKALDITVCAYAPLGNPDFAKRISGKSDPMEDPIVGKIAKKHNKTPAQVLLRWIMQRGIVVIPKSKTPSRIKANFEATPEEIETSLDVALEAGYRHIDTAYLYRNEDSIGRVLKKWFDSGKLKRKDLFIVTKLPSTGNRASSVEKYIKLSLEALQLDYVDLYLIHSPVGHIEKEASPGNQSNWEVDMDTDLISLWKAMEQQVDAGRARSIGVSNFNANQVKRIVQAARIIPANNQVELHLYYQQKELAAFCKALDVTICAYAPLGSPAFPDFYDPVVLKIAKNHNKTPAQILLRQIVQRGIVVIPKSSNPGRIRENFQVFDFKLTEDEMYELSLLDRGKKGSTISNVAIDRYISFFKAIIFSNT</sequence>
<dbReference type="PANTHER" id="PTHR11732">
    <property type="entry name" value="ALDO/KETO REDUCTASE"/>
    <property type="match status" value="1"/>
</dbReference>
<dbReference type="PROSITE" id="PS00798">
    <property type="entry name" value="ALDOKETO_REDUCTASE_1"/>
    <property type="match status" value="3"/>
</dbReference>
<feature type="domain" description="NADP-dependent oxidoreductase" evidence="2">
    <location>
        <begin position="279"/>
        <end position="528"/>
    </location>
</feature>
<reference evidence="3" key="1">
    <citation type="submission" date="2020-11" db="EMBL/GenBank/DDBJ databases">
        <authorList>
            <person name="Tran Van P."/>
        </authorList>
    </citation>
    <scope>NUCLEOTIDE SEQUENCE</scope>
</reference>
<gene>
    <name evidence="3" type="ORF">TMSB3V08_LOCUS3720</name>
</gene>
<dbReference type="EMBL" id="OB793291">
    <property type="protein sequence ID" value="CAD7426849.1"/>
    <property type="molecule type" value="Genomic_DNA"/>
</dbReference>
<dbReference type="PROSITE" id="PS00062">
    <property type="entry name" value="ALDOKETO_REDUCTASE_2"/>
    <property type="match status" value="3"/>
</dbReference>
<organism evidence="3">
    <name type="scientific">Timema monikensis</name>
    <dbReference type="NCBI Taxonomy" id="170555"/>
    <lineage>
        <taxon>Eukaryota</taxon>
        <taxon>Metazoa</taxon>
        <taxon>Ecdysozoa</taxon>
        <taxon>Arthropoda</taxon>
        <taxon>Hexapoda</taxon>
        <taxon>Insecta</taxon>
        <taxon>Pterygota</taxon>
        <taxon>Neoptera</taxon>
        <taxon>Polyneoptera</taxon>
        <taxon>Phasmatodea</taxon>
        <taxon>Timematodea</taxon>
        <taxon>Timematoidea</taxon>
        <taxon>Timematidae</taxon>
        <taxon>Timema</taxon>
    </lineage>
</organism>
<evidence type="ECO:0000256" key="1">
    <source>
        <dbReference type="ARBA" id="ARBA00023002"/>
    </source>
</evidence>
<dbReference type="InterPro" id="IPR020471">
    <property type="entry name" value="AKR"/>
</dbReference>
<dbReference type="PRINTS" id="PR00069">
    <property type="entry name" value="ALDKETRDTASE"/>
</dbReference>
<accession>A0A7R9E3S0</accession>
<dbReference type="SUPFAM" id="SSF51430">
    <property type="entry name" value="NAD(P)-linked oxidoreductase"/>
    <property type="match status" value="3"/>
</dbReference>
<feature type="domain" description="NADP-dependent oxidoreductase" evidence="2">
    <location>
        <begin position="27"/>
        <end position="277"/>
    </location>
</feature>
<proteinExistence type="predicted"/>
<dbReference type="FunFam" id="3.20.20.100:FF:000002">
    <property type="entry name" value="2,5-diketo-D-gluconic acid reductase A"/>
    <property type="match status" value="2"/>
</dbReference>
<dbReference type="InterPro" id="IPR018170">
    <property type="entry name" value="Aldo/ket_reductase_CS"/>
</dbReference>
<name>A0A7R9E3S0_9NEOP</name>
<evidence type="ECO:0000259" key="2">
    <source>
        <dbReference type="Pfam" id="PF00248"/>
    </source>
</evidence>
<dbReference type="InterPro" id="IPR036812">
    <property type="entry name" value="NAD(P)_OxRdtase_dom_sf"/>
</dbReference>
<dbReference type="InterPro" id="IPR023210">
    <property type="entry name" value="NADP_OxRdtase_dom"/>
</dbReference>
<feature type="domain" description="NADP-dependent oxidoreductase" evidence="2">
    <location>
        <begin position="530"/>
        <end position="782"/>
    </location>
</feature>
<dbReference type="Pfam" id="PF00248">
    <property type="entry name" value="Aldo_ket_red"/>
    <property type="match status" value="3"/>
</dbReference>